<feature type="region of interest" description="Disordered" evidence="5">
    <location>
        <begin position="150"/>
        <end position="170"/>
    </location>
</feature>
<evidence type="ECO:0000313" key="7">
    <source>
        <dbReference type="Proteomes" id="UP001165090"/>
    </source>
</evidence>
<evidence type="ECO:0000313" key="6">
    <source>
        <dbReference type="EMBL" id="GLI70025.1"/>
    </source>
</evidence>
<dbReference type="EMBL" id="BSDZ01000089">
    <property type="protein sequence ID" value="GLI70025.1"/>
    <property type="molecule type" value="Genomic_DNA"/>
</dbReference>
<dbReference type="InterPro" id="IPR001611">
    <property type="entry name" value="Leu-rich_rpt"/>
</dbReference>
<feature type="coiled-coil region" evidence="4">
    <location>
        <begin position="538"/>
        <end position="565"/>
    </location>
</feature>
<evidence type="ECO:0000256" key="2">
    <source>
        <dbReference type="ARBA" id="ARBA00022614"/>
    </source>
</evidence>
<evidence type="ECO:0000256" key="4">
    <source>
        <dbReference type="SAM" id="Coils"/>
    </source>
</evidence>
<accession>A0ABQ5SKK7</accession>
<keyword evidence="4" id="KW-0175">Coiled coil</keyword>
<sequence>MEPTTIHSALAGALAAEYPSMLSLDLRSNNIVSIQDLRPLSRLHDLALDDNRLTALDGLGELHHLTSLSARSNLIAHLGDSVTTLSSLRVLDLAWNDLTAGPWVHVLAKLPHLVELDLRGNPVCDLEGSQQLLAAALPRLQQLNGQRVHANGAPQLKGPNIASAGPHPYADTTTRQLIEQELQQHSQEAGGRATGVRPLGQEPGSPPDVWVGQTRVQGASVTAADVVLGVAAARPSFYQPTEIARQLDSQANKLHVELQQSLLSASFPPHPQHENFQQNSPWSKASPRGTRFLQDAGMEGETAVLRSQLEAVTQAHGGLLREQARLVQRSASLEGALLQAEEENKHLRQHLQQDSATSAQLVAGLASQVAASQAERDAALRQAEVLASQLSDVERRTAETAQAANQMTQQVAELQAVKRHLQQELAATQDLLLQRYSAQGTAVKDQSLLGSGPTAGEMGGENAARGLQLHSPVAPSHEKHGGHGLAAAWHHRMDALQQIVRMQERELLRLGALAIDQSAEGQSTRCDPGPGASVATSTAGWENVLQTWREQVQALQEQLGRLMAEGAAQRGEWSQQLGDMRAQFTHARTLLEVLEQRSRAQRAENSQLQARISQLSTEVQQERQRATGLEQQVAARDAAAQAVKRQLLAFNEHMGEREAAMEARAEQLSGHAERLGHACKRLTFASSLAALRPRWNTNVPSGSWFNGRVAPLGPLLGLQAVHPAGGPSHVGLQGLLAASPAAKLAAASAGQADVGYTPWTPDRGTGLLQAGEGEGEGPSAIRVGRAGGGGVRPCGELAREEAPLVVVLRQELAHMDRDRQMLLQQLAQVSTAAEERIRLAQVAIQERETRQREALLTARLQAAQQAVEAVAERKIQAAEAAATAQVAEIRHQVKAALTAADDLCCRLEAAASVRMSRMAVRLQDLVQQVGRLRSERQRVAEELRCSHLDLERLHQEVAKRQASEVELRQQLASSEREAQARLAMLKADHEEALAAERRRTGEAERVAAKAVMECGQLERQLARIREVRAQQDNARLCRLQSQVHEQERQLRSLRRERNTLLAELRKQLGPARTVWVRDIIDSLDTAAADNAVEGHAASERQPLGAGEEGAEQSMCMVSTDADTESNHGGPSRASTRHPPQQQQQVAPMPSGVPVAKTTAKGSKGLKSSISRLLRSNPQPTKVNAGSDGKGERDVADMQDRLSLPSGAETSRIAVAGGSCAVTQLKTVGPAWAGPEDRSPRTSTWGIP</sequence>
<keyword evidence="2" id="KW-0433">Leucine-rich repeat</keyword>
<dbReference type="InterPro" id="IPR032675">
    <property type="entry name" value="LRR_dom_sf"/>
</dbReference>
<dbReference type="PROSITE" id="PS51450">
    <property type="entry name" value="LRR"/>
    <property type="match status" value="2"/>
</dbReference>
<gene>
    <name evidence="6" type="ORF">VaNZ11_014760</name>
</gene>
<feature type="region of interest" description="Disordered" evidence="5">
    <location>
        <begin position="1225"/>
        <end position="1247"/>
    </location>
</feature>
<dbReference type="PANTHER" id="PTHR15454:SF56">
    <property type="entry name" value="PROTEIN PHOSPHATASE 1 REGULATORY SUBUNIT 7-RELATED"/>
    <property type="match status" value="1"/>
</dbReference>
<feature type="compositionally biased region" description="Basic and acidic residues" evidence="5">
    <location>
        <begin position="1188"/>
        <end position="1199"/>
    </location>
</feature>
<evidence type="ECO:0000256" key="1">
    <source>
        <dbReference type="ARBA" id="ARBA00004430"/>
    </source>
</evidence>
<evidence type="ECO:0000256" key="3">
    <source>
        <dbReference type="ARBA" id="ARBA00022737"/>
    </source>
</evidence>
<comment type="caution">
    <text evidence="6">The sequence shown here is derived from an EMBL/GenBank/DDBJ whole genome shotgun (WGS) entry which is preliminary data.</text>
</comment>
<feature type="region of interest" description="Disordered" evidence="5">
    <location>
        <begin position="183"/>
        <end position="211"/>
    </location>
</feature>
<dbReference type="Gene3D" id="3.80.10.10">
    <property type="entry name" value="Ribonuclease Inhibitor"/>
    <property type="match status" value="1"/>
</dbReference>
<keyword evidence="7" id="KW-1185">Reference proteome</keyword>
<keyword evidence="3" id="KW-0677">Repeat</keyword>
<comment type="subcellular location">
    <subcellularLocation>
        <location evidence="1">Cytoplasm</location>
        <location evidence="1">Cytoskeleton</location>
        <location evidence="1">Cilium axoneme</location>
    </subcellularLocation>
</comment>
<reference evidence="6 7" key="1">
    <citation type="journal article" date="2023" name="IScience">
        <title>Expanded male sex-determining region conserved during the evolution of homothallism in the green alga Volvox.</title>
        <authorList>
            <person name="Yamamoto K."/>
            <person name="Matsuzaki R."/>
            <person name="Mahakham W."/>
            <person name="Heman W."/>
            <person name="Sekimoto H."/>
            <person name="Kawachi M."/>
            <person name="Minakuchi Y."/>
            <person name="Toyoda A."/>
            <person name="Nozaki H."/>
        </authorList>
    </citation>
    <scope>NUCLEOTIDE SEQUENCE [LARGE SCALE GENOMIC DNA]</scope>
    <source>
        <strain evidence="6 7">NIES-4468</strain>
    </source>
</reference>
<name>A0ABQ5SKK7_9CHLO</name>
<feature type="compositionally biased region" description="Polar residues" evidence="5">
    <location>
        <begin position="1165"/>
        <end position="1183"/>
    </location>
</feature>
<dbReference type="SUPFAM" id="SSF52075">
    <property type="entry name" value="Outer arm dynein light chain 1"/>
    <property type="match status" value="1"/>
</dbReference>
<feature type="coiled-coil region" evidence="4">
    <location>
        <begin position="330"/>
        <end position="431"/>
    </location>
</feature>
<proteinExistence type="predicted"/>
<feature type="region of interest" description="Disordered" evidence="5">
    <location>
        <begin position="1092"/>
        <end position="1208"/>
    </location>
</feature>
<dbReference type="Proteomes" id="UP001165090">
    <property type="component" value="Unassembled WGS sequence"/>
</dbReference>
<organism evidence="6 7">
    <name type="scientific">Volvox africanus</name>
    <dbReference type="NCBI Taxonomy" id="51714"/>
    <lineage>
        <taxon>Eukaryota</taxon>
        <taxon>Viridiplantae</taxon>
        <taxon>Chlorophyta</taxon>
        <taxon>core chlorophytes</taxon>
        <taxon>Chlorophyceae</taxon>
        <taxon>CS clade</taxon>
        <taxon>Chlamydomonadales</taxon>
        <taxon>Volvocaceae</taxon>
        <taxon>Volvox</taxon>
    </lineage>
</organism>
<feature type="coiled-coil region" evidence="4">
    <location>
        <begin position="591"/>
        <end position="632"/>
    </location>
</feature>
<protein>
    <submittedName>
        <fullName evidence="6">Uncharacterized protein</fullName>
    </submittedName>
</protein>
<dbReference type="PANTHER" id="PTHR15454">
    <property type="entry name" value="NISCHARIN RELATED"/>
    <property type="match status" value="1"/>
</dbReference>
<evidence type="ECO:0000256" key="5">
    <source>
        <dbReference type="SAM" id="MobiDB-lite"/>
    </source>
</evidence>